<feature type="domain" description="HD" evidence="4">
    <location>
        <begin position="402"/>
        <end position="526"/>
    </location>
</feature>
<feature type="signal peptide" evidence="3">
    <location>
        <begin position="1"/>
        <end position="21"/>
    </location>
</feature>
<evidence type="ECO:0000256" key="3">
    <source>
        <dbReference type="SAM" id="SignalP"/>
    </source>
</evidence>
<dbReference type="STRING" id="584708.Apau_1726"/>
<proteinExistence type="predicted"/>
<keyword evidence="6" id="KW-0378">Hydrolase</keyword>
<feature type="chain" id="PRO_5005673391" evidence="3">
    <location>
        <begin position="22"/>
        <end position="578"/>
    </location>
</feature>
<name>E3CV57_9BACT</name>
<accession>E3CV57</accession>
<dbReference type="InterPro" id="IPR037522">
    <property type="entry name" value="HD_GYP_dom"/>
</dbReference>
<dbReference type="PaxDb" id="584708-Apau_1726"/>
<keyword evidence="1" id="KW-0175">Coiled coil</keyword>
<reference evidence="6 7" key="1">
    <citation type="journal article" date="2010" name="Stand. Genomic Sci.">
        <title>Non-contiguous finished genome sequence of Aminomonas paucivorans type strain (GLU-3).</title>
        <authorList>
            <person name="Pitluck S."/>
            <person name="Yasawong M."/>
            <person name="Held B."/>
            <person name="Lapidus A."/>
            <person name="Nolan M."/>
            <person name="Copeland A."/>
            <person name="Lucas S."/>
            <person name="Del Rio T.G."/>
            <person name="Tice H."/>
            <person name="Cheng J.F."/>
            <person name="Chertkov O."/>
            <person name="Goodwin L."/>
            <person name="Tapia R."/>
            <person name="Han C."/>
            <person name="Liolios K."/>
            <person name="Ivanova N."/>
            <person name="Mavromatis K."/>
            <person name="Ovchinnikova G."/>
            <person name="Pati A."/>
            <person name="Chen A."/>
            <person name="Palaniappan K."/>
            <person name="Land M."/>
            <person name="Hauser L."/>
            <person name="Chang Y.J."/>
            <person name="Jeffries C.D."/>
            <person name="Pukall R."/>
            <person name="Spring S."/>
            <person name="Rohde M."/>
            <person name="Sikorski J."/>
            <person name="Goker M."/>
            <person name="Woyke T."/>
            <person name="Bristow J."/>
            <person name="Eisen J.A."/>
            <person name="Markowitz V."/>
            <person name="Hugenholtz P."/>
            <person name="Kyrpides N.C."/>
            <person name="Klenk H.P."/>
        </authorList>
    </citation>
    <scope>NUCLEOTIDE SEQUENCE [LARGE SCALE GENOMIC DNA]</scope>
    <source>
        <strain evidence="6 7">DSM 12260</strain>
    </source>
</reference>
<sequence>MGRRVLLTAWLLLWFAASVRGGDAQARRVLVIHSYGRDMSWTEDVHRGIQDFFAAQDPTLELRAEYLDTKHWTGSPYLDELGGLLRRKLRGVRLDGILLSDNNALDFFLRYLEPLFSQTPVVAVGINGPTDPRLPAHIRVLPEATDLPKTLDLALRVNPQAERVHYLHDGTESGRLLAEEARPFLENLRGARGTAREFRSLREAERFLNSLGSGDVVVLSTFFRDQEQGRGVTPREVAQVLSRASPVPVWSCWTIYLPFGVVGGYMLDPRKVGEQGARLLDLTWRGVLPAERLHPSASGGYYADYRVLRRFGLELHQWPADTRVVGRPPSFYERHRPVLLGAGAVVLLLLGVIVLLAAALRAKNRALTQRRQMEKLQEEIRAVQEETIDLLGEAIEGRSRETANHVRRVAETAAFLGRGLGLPEQEVLLLRRVAPLHDVGKIAVPDAILCKPGRLDPQEFEQVKRHAALEEELLSRSPRESLSAAAIIAGQHHERWDGAGYPRGLREEEIHLYGRIVAVADVFDALANRRCYKEAWPISRVVESFRDERGRQFDPLLVDLLLEGMEEVLSIQARFPDR</sequence>
<keyword evidence="2" id="KW-0472">Membrane</keyword>
<dbReference type="eggNOG" id="COG3437">
    <property type="taxonomic scope" value="Bacteria"/>
</dbReference>
<evidence type="ECO:0000256" key="1">
    <source>
        <dbReference type="SAM" id="Coils"/>
    </source>
</evidence>
<dbReference type="AlphaFoldDB" id="E3CV57"/>
<dbReference type="PROSITE" id="PS51831">
    <property type="entry name" value="HD"/>
    <property type="match status" value="1"/>
</dbReference>
<dbReference type="EMBL" id="CM001022">
    <property type="protein sequence ID" value="EFQ24144.1"/>
    <property type="molecule type" value="Genomic_DNA"/>
</dbReference>
<keyword evidence="2" id="KW-0812">Transmembrane</keyword>
<keyword evidence="7" id="KW-1185">Reference proteome</keyword>
<dbReference type="InterPro" id="IPR006674">
    <property type="entry name" value="HD_domain"/>
</dbReference>
<evidence type="ECO:0000313" key="7">
    <source>
        <dbReference type="Proteomes" id="UP000005096"/>
    </source>
</evidence>
<dbReference type="HOGENOM" id="CLU_033333_1_0_0"/>
<feature type="coiled-coil region" evidence="1">
    <location>
        <begin position="359"/>
        <end position="393"/>
    </location>
</feature>
<dbReference type="RefSeq" id="WP_006301365.1">
    <property type="nucleotide sequence ID" value="NZ_CM001022.1"/>
</dbReference>
<dbReference type="PANTHER" id="PTHR45228">
    <property type="entry name" value="CYCLIC DI-GMP PHOSPHODIESTERASE TM_0186-RELATED"/>
    <property type="match status" value="1"/>
</dbReference>
<organism evidence="6 7">
    <name type="scientific">Aminomonas paucivorans DSM 12260</name>
    <dbReference type="NCBI Taxonomy" id="584708"/>
    <lineage>
        <taxon>Bacteria</taxon>
        <taxon>Thermotogati</taxon>
        <taxon>Synergistota</taxon>
        <taxon>Synergistia</taxon>
        <taxon>Synergistales</taxon>
        <taxon>Synergistaceae</taxon>
        <taxon>Aminomonas</taxon>
    </lineage>
</organism>
<dbReference type="Pfam" id="PF13487">
    <property type="entry name" value="HD_5"/>
    <property type="match status" value="1"/>
</dbReference>
<keyword evidence="3" id="KW-0732">Signal</keyword>
<dbReference type="InterPro" id="IPR003607">
    <property type="entry name" value="HD/PDEase_dom"/>
</dbReference>
<dbReference type="SMART" id="SM00471">
    <property type="entry name" value="HDc"/>
    <property type="match status" value="1"/>
</dbReference>
<evidence type="ECO:0000259" key="4">
    <source>
        <dbReference type="PROSITE" id="PS51831"/>
    </source>
</evidence>
<gene>
    <name evidence="6" type="ORF">Apau_1726</name>
</gene>
<dbReference type="Proteomes" id="UP000005096">
    <property type="component" value="Chromosome"/>
</dbReference>
<dbReference type="PANTHER" id="PTHR45228:SF9">
    <property type="entry name" value="3'3'-CGAMP-SPECIFIC PHOSPHODIESTERASE 2"/>
    <property type="match status" value="1"/>
</dbReference>
<evidence type="ECO:0000313" key="6">
    <source>
        <dbReference type="EMBL" id="EFQ24144.1"/>
    </source>
</evidence>
<protein>
    <submittedName>
        <fullName evidence="6">Metal dependent phosphohydrolase</fullName>
    </submittedName>
</protein>
<dbReference type="SUPFAM" id="SSF109604">
    <property type="entry name" value="HD-domain/PDEase-like"/>
    <property type="match status" value="1"/>
</dbReference>
<dbReference type="Gene3D" id="3.40.50.2300">
    <property type="match status" value="2"/>
</dbReference>
<dbReference type="GO" id="GO:0016787">
    <property type="term" value="F:hydrolase activity"/>
    <property type="evidence" value="ECO:0007669"/>
    <property type="project" value="UniProtKB-KW"/>
</dbReference>
<keyword evidence="2" id="KW-1133">Transmembrane helix</keyword>
<feature type="domain" description="HD-GYP" evidence="5">
    <location>
        <begin position="380"/>
        <end position="577"/>
    </location>
</feature>
<evidence type="ECO:0000259" key="5">
    <source>
        <dbReference type="PROSITE" id="PS51832"/>
    </source>
</evidence>
<evidence type="ECO:0000256" key="2">
    <source>
        <dbReference type="SAM" id="Phobius"/>
    </source>
</evidence>
<dbReference type="PROSITE" id="PS51832">
    <property type="entry name" value="HD_GYP"/>
    <property type="match status" value="1"/>
</dbReference>
<feature type="transmembrane region" description="Helical" evidence="2">
    <location>
        <begin position="338"/>
        <end position="360"/>
    </location>
</feature>
<dbReference type="InterPro" id="IPR052020">
    <property type="entry name" value="Cyclic_di-GMP/3'3'-cGAMP_PDE"/>
</dbReference>
<dbReference type="Gene3D" id="1.10.3210.10">
    <property type="entry name" value="Hypothetical protein af1432"/>
    <property type="match status" value="1"/>
</dbReference>
<dbReference type="CDD" id="cd00077">
    <property type="entry name" value="HDc"/>
    <property type="match status" value="1"/>
</dbReference>